<reference evidence="8" key="1">
    <citation type="journal article" date="2023" name="G3 (Bethesda)">
        <title>Whole genome assembly and annotation of the endangered Caribbean coral Acropora cervicornis.</title>
        <authorList>
            <person name="Selwyn J.D."/>
            <person name="Vollmer S.V."/>
        </authorList>
    </citation>
    <scope>NUCLEOTIDE SEQUENCE</scope>
    <source>
        <strain evidence="8">K2</strain>
    </source>
</reference>
<dbReference type="AlphaFoldDB" id="A0AAD9QXQ4"/>
<dbReference type="PROSITE" id="PS50244">
    <property type="entry name" value="S5A_REDUCTASE"/>
    <property type="match status" value="1"/>
</dbReference>
<accession>A0AAD9QXQ4</accession>
<evidence type="ECO:0000256" key="4">
    <source>
        <dbReference type="ARBA" id="ARBA00022989"/>
    </source>
</evidence>
<dbReference type="GO" id="GO:0016020">
    <property type="term" value="C:membrane"/>
    <property type="evidence" value="ECO:0007669"/>
    <property type="project" value="UniProtKB-SubCell"/>
</dbReference>
<keyword evidence="4 6" id="KW-1133">Transmembrane helix</keyword>
<gene>
    <name evidence="8" type="ORF">P5673_005933</name>
</gene>
<keyword evidence="5 6" id="KW-0472">Membrane</keyword>
<reference evidence="8" key="2">
    <citation type="journal article" date="2023" name="Science">
        <title>Genomic signatures of disease resistance in endangered staghorn corals.</title>
        <authorList>
            <person name="Vollmer S.V."/>
            <person name="Selwyn J.D."/>
            <person name="Despard B.A."/>
            <person name="Roesel C.L."/>
        </authorList>
    </citation>
    <scope>NUCLEOTIDE SEQUENCE</scope>
    <source>
        <strain evidence="8">K2</strain>
    </source>
</reference>
<comment type="subcellular location">
    <subcellularLocation>
        <location evidence="1">Membrane</location>
        <topology evidence="1">Multi-pass membrane protein</topology>
    </subcellularLocation>
</comment>
<dbReference type="EMBL" id="JARQWQ010000010">
    <property type="protein sequence ID" value="KAK2569050.1"/>
    <property type="molecule type" value="Genomic_DNA"/>
</dbReference>
<sequence>MADATGLDAVLVNSASYIGALALFYVAMKVPNIILGHFPLTGCLLVSSDKQFASNKDFEYLFVALWTVYFLRRTIEVFSVCCSQRRLTLVESIGGPIYYWFFALWMGLALRHDNGYRQTYLPLVVIGSIIFLITQCCFIYRKCRAFREMTGLENEENSLPQNSPHVISRGALFEYISCSHFCIEILSWFGFFLASWVLPAIMFLLVTPLLTLLSYLYSKRKASETSEEPERRERCNTNLWRTLIPACF</sequence>
<dbReference type="GO" id="GO:0006629">
    <property type="term" value="P:lipid metabolic process"/>
    <property type="evidence" value="ECO:0007669"/>
    <property type="project" value="InterPro"/>
</dbReference>
<organism evidence="8 9">
    <name type="scientific">Acropora cervicornis</name>
    <name type="common">Staghorn coral</name>
    <dbReference type="NCBI Taxonomy" id="6130"/>
    <lineage>
        <taxon>Eukaryota</taxon>
        <taxon>Metazoa</taxon>
        <taxon>Cnidaria</taxon>
        <taxon>Anthozoa</taxon>
        <taxon>Hexacorallia</taxon>
        <taxon>Scleractinia</taxon>
        <taxon>Astrocoeniina</taxon>
        <taxon>Acroporidae</taxon>
        <taxon>Acropora</taxon>
    </lineage>
</organism>
<dbReference type="Pfam" id="PF02544">
    <property type="entry name" value="Steroid_dh"/>
    <property type="match status" value="1"/>
</dbReference>
<evidence type="ECO:0000313" key="8">
    <source>
        <dbReference type="EMBL" id="KAK2569050.1"/>
    </source>
</evidence>
<feature type="transmembrane region" description="Helical" evidence="6">
    <location>
        <begin position="120"/>
        <end position="140"/>
    </location>
</feature>
<keyword evidence="9" id="KW-1185">Reference proteome</keyword>
<dbReference type="GO" id="GO:0016627">
    <property type="term" value="F:oxidoreductase activity, acting on the CH-CH group of donors"/>
    <property type="evidence" value="ECO:0007669"/>
    <property type="project" value="InterPro"/>
</dbReference>
<dbReference type="InterPro" id="IPR039357">
    <property type="entry name" value="SRD5A/TECR"/>
</dbReference>
<proteinExistence type="inferred from homology"/>
<evidence type="ECO:0000256" key="3">
    <source>
        <dbReference type="ARBA" id="ARBA00022692"/>
    </source>
</evidence>
<evidence type="ECO:0000256" key="6">
    <source>
        <dbReference type="SAM" id="Phobius"/>
    </source>
</evidence>
<feature type="domain" description="3-oxo-5-alpha-steroid 4-dehydrogenase C-terminal" evidence="7">
    <location>
        <begin position="131"/>
        <end position="210"/>
    </location>
</feature>
<evidence type="ECO:0000256" key="2">
    <source>
        <dbReference type="ARBA" id="ARBA00007742"/>
    </source>
</evidence>
<dbReference type="PANTHER" id="PTHR10556:SF35">
    <property type="entry name" value="3-OXO-5-ALPHA-STEROID 4-DEHYDROGENASE FAMILY PROTEIN"/>
    <property type="match status" value="1"/>
</dbReference>
<dbReference type="InterPro" id="IPR001104">
    <property type="entry name" value="3-oxo-5_a-steroid_4-DH_C"/>
</dbReference>
<evidence type="ECO:0000313" key="9">
    <source>
        <dbReference type="Proteomes" id="UP001249851"/>
    </source>
</evidence>
<feature type="transmembrane region" description="Helical" evidence="6">
    <location>
        <begin position="58"/>
        <end position="75"/>
    </location>
</feature>
<dbReference type="Proteomes" id="UP001249851">
    <property type="component" value="Unassembled WGS sequence"/>
</dbReference>
<evidence type="ECO:0000259" key="7">
    <source>
        <dbReference type="Pfam" id="PF02544"/>
    </source>
</evidence>
<name>A0AAD9QXQ4_ACRCE</name>
<dbReference type="PANTHER" id="PTHR10556">
    <property type="entry name" value="3-OXO-5-ALPHA-STEROID 4-DEHYDROGENASE"/>
    <property type="match status" value="1"/>
</dbReference>
<comment type="caution">
    <text evidence="8">The sequence shown here is derived from an EMBL/GenBank/DDBJ whole genome shotgun (WGS) entry which is preliminary data.</text>
</comment>
<comment type="similarity">
    <text evidence="2">Belongs to the steroid 5-alpha reductase family.</text>
</comment>
<feature type="transmembrane region" description="Helical" evidence="6">
    <location>
        <begin position="87"/>
        <end position="108"/>
    </location>
</feature>
<keyword evidence="3 6" id="KW-0812">Transmembrane</keyword>
<feature type="transmembrane region" description="Helical" evidence="6">
    <location>
        <begin position="7"/>
        <end position="28"/>
    </location>
</feature>
<evidence type="ECO:0000256" key="5">
    <source>
        <dbReference type="ARBA" id="ARBA00023136"/>
    </source>
</evidence>
<evidence type="ECO:0000256" key="1">
    <source>
        <dbReference type="ARBA" id="ARBA00004141"/>
    </source>
</evidence>
<protein>
    <recommendedName>
        <fullName evidence="7">3-oxo-5-alpha-steroid 4-dehydrogenase C-terminal domain-containing protein</fullName>
    </recommendedName>
</protein>